<evidence type="ECO:0000256" key="4">
    <source>
        <dbReference type="ARBA" id="ARBA00022833"/>
    </source>
</evidence>
<evidence type="ECO:0000256" key="8">
    <source>
        <dbReference type="RuleBase" id="RU363037"/>
    </source>
</evidence>
<dbReference type="Proteomes" id="UP000325606">
    <property type="component" value="Chromosome"/>
</dbReference>
<dbReference type="GO" id="GO:0004818">
    <property type="term" value="F:glutamate-tRNA ligase activity"/>
    <property type="evidence" value="ECO:0007669"/>
    <property type="project" value="TreeGrafter"/>
</dbReference>
<dbReference type="GO" id="GO:0006400">
    <property type="term" value="P:tRNA modification"/>
    <property type="evidence" value="ECO:0007669"/>
    <property type="project" value="InterPro"/>
</dbReference>
<dbReference type="NCBIfam" id="NF004314">
    <property type="entry name" value="PRK05710.1-3"/>
    <property type="match status" value="1"/>
</dbReference>
<feature type="binding site" evidence="7">
    <location>
        <position position="171"/>
    </location>
    <ligand>
        <name>L-glutamate</name>
        <dbReference type="ChEBI" id="CHEBI:29985"/>
    </ligand>
</feature>
<evidence type="ECO:0000256" key="1">
    <source>
        <dbReference type="ARBA" id="ARBA00022598"/>
    </source>
</evidence>
<keyword evidence="3 7" id="KW-0547">Nucleotide-binding</keyword>
<protein>
    <recommendedName>
        <fullName evidence="7">Glutamyl-Q tRNA(Asp) synthetase</fullName>
        <shortName evidence="7">Glu-Q-RSs</shortName>
        <ecNumber evidence="7">6.1.1.-</ecNumber>
    </recommendedName>
</protein>
<keyword evidence="5 7" id="KW-0067">ATP-binding</keyword>
<keyword evidence="1 7" id="KW-0436">Ligase</keyword>
<dbReference type="InterPro" id="IPR000924">
    <property type="entry name" value="Glu/Gln-tRNA-synth"/>
</dbReference>
<feature type="binding site" evidence="7">
    <location>
        <position position="98"/>
    </location>
    <ligand>
        <name>Zn(2+)</name>
        <dbReference type="ChEBI" id="CHEBI:29105"/>
    </ligand>
</feature>
<dbReference type="SUPFAM" id="SSF52374">
    <property type="entry name" value="Nucleotidylyl transferase"/>
    <property type="match status" value="1"/>
</dbReference>
<dbReference type="PANTHER" id="PTHR43311:SF1">
    <property type="entry name" value="GLUTAMYL-Q TRNA(ASP) SYNTHETASE"/>
    <property type="match status" value="1"/>
</dbReference>
<evidence type="ECO:0000256" key="6">
    <source>
        <dbReference type="ARBA" id="ARBA00023146"/>
    </source>
</evidence>
<dbReference type="EC" id="6.1.1.-" evidence="7"/>
<feature type="binding site" evidence="7">
    <location>
        <begin position="6"/>
        <end position="10"/>
    </location>
    <ligand>
        <name>L-glutamate</name>
        <dbReference type="ChEBI" id="CHEBI:29985"/>
    </ligand>
</feature>
<feature type="binding site" evidence="7">
    <location>
        <position position="118"/>
    </location>
    <ligand>
        <name>Zn(2+)</name>
        <dbReference type="ChEBI" id="CHEBI:29105"/>
    </ligand>
</feature>
<dbReference type="EMBL" id="CP044222">
    <property type="protein sequence ID" value="QEW05521.1"/>
    <property type="molecule type" value="Genomic_DNA"/>
</dbReference>
<keyword evidence="8" id="KW-0648">Protein biosynthesis</keyword>
<name>A0A5J6LAZ4_9GAMM</name>
<dbReference type="KEGG" id="nik:F5I99_02895"/>
<comment type="cofactor">
    <cofactor evidence="7">
        <name>Zn(2+)</name>
        <dbReference type="ChEBI" id="CHEBI:29105"/>
    </cofactor>
    <text evidence="7">Binds 1 zinc ion per subunit.</text>
</comment>
<dbReference type="Pfam" id="PF00749">
    <property type="entry name" value="tRNA-synt_1c"/>
    <property type="match status" value="1"/>
</dbReference>
<feature type="binding site" evidence="7">
    <location>
        <position position="42"/>
    </location>
    <ligand>
        <name>L-glutamate</name>
        <dbReference type="ChEBI" id="CHEBI:29985"/>
    </ligand>
</feature>
<keyword evidence="11" id="KW-1185">Reference proteome</keyword>
<evidence type="ECO:0000259" key="9">
    <source>
        <dbReference type="Pfam" id="PF00749"/>
    </source>
</evidence>
<feature type="binding site" evidence="7">
    <location>
        <position position="189"/>
    </location>
    <ligand>
        <name>L-glutamate</name>
        <dbReference type="ChEBI" id="CHEBI:29985"/>
    </ligand>
</feature>
<feature type="binding site" evidence="7">
    <location>
        <position position="230"/>
    </location>
    <ligand>
        <name>ATP</name>
        <dbReference type="ChEBI" id="CHEBI:30616"/>
    </ligand>
</feature>
<keyword evidence="6 7" id="KW-0030">Aminoacyl-tRNA synthetase</keyword>
<dbReference type="RefSeq" id="WP_151053566.1">
    <property type="nucleotide sequence ID" value="NZ_CP044222.1"/>
</dbReference>
<dbReference type="InterPro" id="IPR022380">
    <property type="entry name" value="Glu-Q_tRNA(Asp)_Synthase"/>
</dbReference>
<feature type="short sequence motif" description="'KMSKS' region" evidence="7">
    <location>
        <begin position="227"/>
        <end position="231"/>
    </location>
</feature>
<dbReference type="PANTHER" id="PTHR43311">
    <property type="entry name" value="GLUTAMATE--TRNA LIGASE"/>
    <property type="match status" value="1"/>
</dbReference>
<proteinExistence type="inferred from homology"/>
<dbReference type="GO" id="GO:0008270">
    <property type="term" value="F:zinc ion binding"/>
    <property type="evidence" value="ECO:0007669"/>
    <property type="project" value="UniProtKB-UniRule"/>
</dbReference>
<evidence type="ECO:0000256" key="5">
    <source>
        <dbReference type="ARBA" id="ARBA00022840"/>
    </source>
</evidence>
<comment type="similarity">
    <text evidence="7">Belongs to the class-I aminoacyl-tRNA synthetase family. GluQ subfamily.</text>
</comment>
<feature type="binding site" evidence="7">
    <location>
        <position position="100"/>
    </location>
    <ligand>
        <name>Zn(2+)</name>
        <dbReference type="ChEBI" id="CHEBI:29105"/>
    </ligand>
</feature>
<dbReference type="AlphaFoldDB" id="A0A5J6LAZ4"/>
<feature type="short sequence motif" description="'HIGH' region" evidence="7">
    <location>
        <begin position="9"/>
        <end position="19"/>
    </location>
</feature>
<accession>A0A5J6LAZ4</accession>
<dbReference type="InterPro" id="IPR014729">
    <property type="entry name" value="Rossmann-like_a/b/a_fold"/>
</dbReference>
<feature type="binding site" evidence="7">
    <location>
        <position position="114"/>
    </location>
    <ligand>
        <name>Zn(2+)</name>
        <dbReference type="ChEBI" id="CHEBI:29105"/>
    </ligand>
</feature>
<comment type="function">
    <text evidence="7">Catalyzes the tRNA-independent activation of glutamate in presence of ATP and the subsequent transfer of glutamate onto a tRNA(Asp). Glutamate is transferred on the 2-amino-5-(4,5-dihydroxy-2-cyclopenten-1-yl) moiety of the queuosine in the wobble position of the QUC anticodon.</text>
</comment>
<dbReference type="Gene3D" id="3.40.50.620">
    <property type="entry name" value="HUPs"/>
    <property type="match status" value="1"/>
</dbReference>
<reference evidence="10 11" key="1">
    <citation type="submission" date="2019-09" db="EMBL/GenBank/DDBJ databases">
        <title>Nitrincola iocasae sp. nov., a bacterium isolated from the sediment collected at a cold seep field in South China Sea.</title>
        <authorList>
            <person name="Zhang H."/>
            <person name="Wang H."/>
            <person name="Li C."/>
        </authorList>
    </citation>
    <scope>NUCLEOTIDE SEQUENCE [LARGE SCALE GENOMIC DNA]</scope>
    <source>
        <strain evidence="10 11">KXZD1103</strain>
    </source>
</reference>
<dbReference type="GO" id="GO:0005524">
    <property type="term" value="F:ATP binding"/>
    <property type="evidence" value="ECO:0007669"/>
    <property type="project" value="UniProtKB-KW"/>
</dbReference>
<evidence type="ECO:0000313" key="11">
    <source>
        <dbReference type="Proteomes" id="UP000325606"/>
    </source>
</evidence>
<keyword evidence="4 7" id="KW-0862">Zinc</keyword>
<evidence type="ECO:0000256" key="7">
    <source>
        <dbReference type="HAMAP-Rule" id="MF_01428"/>
    </source>
</evidence>
<dbReference type="GO" id="GO:0005829">
    <property type="term" value="C:cytosol"/>
    <property type="evidence" value="ECO:0007669"/>
    <property type="project" value="TreeGrafter"/>
</dbReference>
<dbReference type="HAMAP" id="MF_01428">
    <property type="entry name" value="Glu_Q_tRNA_synth"/>
    <property type="match status" value="1"/>
</dbReference>
<feature type="domain" description="Glutamyl/glutaminyl-tRNA synthetase class Ib catalytic" evidence="9">
    <location>
        <begin position="6"/>
        <end position="234"/>
    </location>
</feature>
<organism evidence="10 11">
    <name type="scientific">Nitrincola iocasae</name>
    <dbReference type="NCBI Taxonomy" id="2614693"/>
    <lineage>
        <taxon>Bacteria</taxon>
        <taxon>Pseudomonadati</taxon>
        <taxon>Pseudomonadota</taxon>
        <taxon>Gammaproteobacteria</taxon>
        <taxon>Oceanospirillales</taxon>
        <taxon>Oceanospirillaceae</taxon>
        <taxon>Nitrincola</taxon>
    </lineage>
</organism>
<dbReference type="FunFam" id="3.40.50.620:FF:000093">
    <property type="entry name" value="Glutamyl-Q tRNA(Asp) synthetase"/>
    <property type="match status" value="1"/>
</dbReference>
<dbReference type="InterPro" id="IPR020058">
    <property type="entry name" value="Glu/Gln-tRNA-synth_Ib_cat-dom"/>
</dbReference>
<dbReference type="PRINTS" id="PR00987">
    <property type="entry name" value="TRNASYNTHGLU"/>
</dbReference>
<gene>
    <name evidence="7" type="primary">gluQ</name>
    <name evidence="10" type="ORF">F5I99_02895</name>
</gene>
<evidence type="ECO:0000256" key="3">
    <source>
        <dbReference type="ARBA" id="ARBA00022741"/>
    </source>
</evidence>
<keyword evidence="2 7" id="KW-0479">Metal-binding</keyword>
<evidence type="ECO:0000313" key="10">
    <source>
        <dbReference type="EMBL" id="QEW05521.1"/>
    </source>
</evidence>
<dbReference type="InterPro" id="IPR049940">
    <property type="entry name" value="GluQ/Sye"/>
</dbReference>
<dbReference type="GO" id="GO:0006424">
    <property type="term" value="P:glutamyl-tRNA aminoacylation"/>
    <property type="evidence" value="ECO:0007669"/>
    <property type="project" value="InterPro"/>
</dbReference>
<evidence type="ECO:0000256" key="2">
    <source>
        <dbReference type="ARBA" id="ARBA00022723"/>
    </source>
</evidence>
<sequence>MSYTGRFAPSPTGPLHFGSLLAALASYLDAKHQQGRWLLRIENPDPLREQPGATDQILYTLDTYGLHWDGEVIYQNQRQDYYQHLLEKLIQQDLAYPCDCSRKQLKLRNALQHYDRHCLKHPPDKQAQTAIRARYTLENLCFNDRILGIQQANNCVQGDFIIFRRDGLFAYQLAVVADDHAQKINQVVRGADLLQETFAQIQLQQHLNLTSPDYAHIPLATTADGQKLSKQNLAPALENRNPAIELLQALRILNQELPPEPLSQTVESLLQWAISHWHIERVPAIQSIPIGA</sequence>
<dbReference type="NCBIfam" id="TIGR03838">
    <property type="entry name" value="queuosine_YadB"/>
    <property type="match status" value="1"/>
</dbReference>